<proteinExistence type="predicted"/>
<accession>A0A1F6GBW6</accession>
<organism evidence="1 2">
    <name type="scientific">Candidatus Kuenenbacteria bacterium RBG_16_41_7</name>
    <dbReference type="NCBI Taxonomy" id="1798560"/>
    <lineage>
        <taxon>Bacteria</taxon>
        <taxon>Candidatus Kueneniibacteriota</taxon>
    </lineage>
</organism>
<evidence type="ECO:0000313" key="2">
    <source>
        <dbReference type="Proteomes" id="UP000178149"/>
    </source>
</evidence>
<evidence type="ECO:0000313" key="1">
    <source>
        <dbReference type="EMBL" id="OGG95593.1"/>
    </source>
</evidence>
<sequence>METTSLKQRFYKVFANLPLNLREEVILVLEKRGPITWQVAYLEVDNETELGKIILQKLAELEII</sequence>
<dbReference type="Proteomes" id="UP000178149">
    <property type="component" value="Unassembled WGS sequence"/>
</dbReference>
<protein>
    <submittedName>
        <fullName evidence="1">Uncharacterized protein</fullName>
    </submittedName>
</protein>
<name>A0A1F6GBW6_9BACT</name>
<comment type="caution">
    <text evidence="1">The sequence shown here is derived from an EMBL/GenBank/DDBJ whole genome shotgun (WGS) entry which is preliminary data.</text>
</comment>
<dbReference type="AlphaFoldDB" id="A0A1F6GBW6"/>
<dbReference type="EMBL" id="MFMV01000059">
    <property type="protein sequence ID" value="OGG95593.1"/>
    <property type="molecule type" value="Genomic_DNA"/>
</dbReference>
<reference evidence="1 2" key="1">
    <citation type="journal article" date="2016" name="Nat. Commun.">
        <title>Thousands of microbial genomes shed light on interconnected biogeochemical processes in an aquifer system.</title>
        <authorList>
            <person name="Anantharaman K."/>
            <person name="Brown C.T."/>
            <person name="Hug L.A."/>
            <person name="Sharon I."/>
            <person name="Castelle C.J."/>
            <person name="Probst A.J."/>
            <person name="Thomas B.C."/>
            <person name="Singh A."/>
            <person name="Wilkins M.J."/>
            <person name="Karaoz U."/>
            <person name="Brodie E.L."/>
            <person name="Williams K.H."/>
            <person name="Hubbard S.S."/>
            <person name="Banfield J.F."/>
        </authorList>
    </citation>
    <scope>NUCLEOTIDE SEQUENCE [LARGE SCALE GENOMIC DNA]</scope>
</reference>
<gene>
    <name evidence="1" type="ORF">A2V95_03340</name>
</gene>